<dbReference type="InterPro" id="IPR012348">
    <property type="entry name" value="RNR-like"/>
</dbReference>
<proteinExistence type="predicted"/>
<organism evidence="1 2">
    <name type="scientific">Zwartia hollandica</name>
    <dbReference type="NCBI Taxonomy" id="324606"/>
    <lineage>
        <taxon>Bacteria</taxon>
        <taxon>Pseudomonadati</taxon>
        <taxon>Pseudomonadota</taxon>
        <taxon>Betaproteobacteria</taxon>
        <taxon>Burkholderiales</taxon>
        <taxon>Alcaligenaceae</taxon>
        <taxon>Zwartia</taxon>
    </lineage>
</organism>
<comment type="caution">
    <text evidence="1">The sequence shown here is derived from an EMBL/GenBank/DDBJ whole genome shotgun (WGS) entry which is preliminary data.</text>
</comment>
<protein>
    <submittedName>
        <fullName evidence="1">Diiron oxygenase</fullName>
    </submittedName>
</protein>
<evidence type="ECO:0000313" key="1">
    <source>
        <dbReference type="EMBL" id="MBZ1351165.1"/>
    </source>
</evidence>
<dbReference type="Gene3D" id="1.10.620.20">
    <property type="entry name" value="Ribonucleotide Reductase, subunit A"/>
    <property type="match status" value="1"/>
</dbReference>
<dbReference type="GO" id="GO:0016491">
    <property type="term" value="F:oxidoreductase activity"/>
    <property type="evidence" value="ECO:0007669"/>
    <property type="project" value="InterPro"/>
</dbReference>
<gene>
    <name evidence="1" type="ORF">KZZ10_10955</name>
</gene>
<reference evidence="1" key="1">
    <citation type="submission" date="2021-07" db="EMBL/GenBank/DDBJ databases">
        <title>New genus and species of the family Alcaligenaceae.</title>
        <authorList>
            <person name="Hahn M.W."/>
        </authorList>
    </citation>
    <scope>NUCLEOTIDE SEQUENCE</scope>
    <source>
        <strain evidence="1">LF4-65</strain>
    </source>
</reference>
<dbReference type="Proteomes" id="UP000739565">
    <property type="component" value="Unassembled WGS sequence"/>
</dbReference>
<sequence>MDKKNSYDDLCAYSEKFLNDWENKSTVRTQKRSRFSKQLLAKVEFAYHLKSYAHYPEVQALTKKQLQPFYLQSFCDMLGTVAIFEVSFVTDQCGKLATQDLGVELSDSVKRAAIAIGTDEMYHALVARELLSDIKTLTGMEPSHIATGAVKKKSVGTKKIKSSGVQLAPLDYFKSAVPPKLQNIAAAIVLCISENSAVDDLIVMARNANKDNPADLYIREHLADESRHSAFFQRLLKYMWSIVTEKDRIVLGRAIAGYFVKYISSNEDQRYRVHYNELRRLELSEQTCQTIAREVAQNECNTPLYDVEFNKPAMQLMKIAGVHDHLPTRRLFVRNNLLAA</sequence>
<dbReference type="EMBL" id="JAHXRI010000010">
    <property type="protein sequence ID" value="MBZ1351165.1"/>
    <property type="molecule type" value="Genomic_DNA"/>
</dbReference>
<dbReference type="RefSeq" id="WP_259661582.1">
    <property type="nucleotide sequence ID" value="NZ_JAHXRI010000010.1"/>
</dbReference>
<keyword evidence="2" id="KW-1185">Reference proteome</keyword>
<dbReference type="AlphaFoldDB" id="A0A953ND61"/>
<evidence type="ECO:0000313" key="2">
    <source>
        <dbReference type="Proteomes" id="UP000739565"/>
    </source>
</evidence>
<name>A0A953ND61_9BURK</name>
<accession>A0A953ND61</accession>